<dbReference type="AlphaFoldDB" id="G4TC82"/>
<protein>
    <submittedName>
        <fullName evidence="2">Uncharacterized protein</fullName>
    </submittedName>
</protein>
<accession>G4TC82</accession>
<evidence type="ECO:0000256" key="1">
    <source>
        <dbReference type="SAM" id="MobiDB-lite"/>
    </source>
</evidence>
<dbReference type="EMBL" id="CAFZ01000043">
    <property type="protein sequence ID" value="CCA68931.1"/>
    <property type="molecule type" value="Genomic_DNA"/>
</dbReference>
<proteinExistence type="predicted"/>
<feature type="compositionally biased region" description="Low complexity" evidence="1">
    <location>
        <begin position="123"/>
        <end position="136"/>
    </location>
</feature>
<keyword evidence="3" id="KW-1185">Reference proteome</keyword>
<feature type="compositionally biased region" description="Polar residues" evidence="1">
    <location>
        <begin position="82"/>
        <end position="93"/>
    </location>
</feature>
<feature type="compositionally biased region" description="Polar residues" evidence="1">
    <location>
        <begin position="23"/>
        <end position="38"/>
    </location>
</feature>
<evidence type="ECO:0000313" key="3">
    <source>
        <dbReference type="Proteomes" id="UP000007148"/>
    </source>
</evidence>
<evidence type="ECO:0000313" key="2">
    <source>
        <dbReference type="EMBL" id="CCA68931.1"/>
    </source>
</evidence>
<feature type="region of interest" description="Disordered" evidence="1">
    <location>
        <begin position="236"/>
        <end position="293"/>
    </location>
</feature>
<name>G4TC82_SERID</name>
<feature type="region of interest" description="Disordered" evidence="1">
    <location>
        <begin position="23"/>
        <end position="93"/>
    </location>
</feature>
<feature type="region of interest" description="Disordered" evidence="1">
    <location>
        <begin position="511"/>
        <end position="579"/>
    </location>
</feature>
<dbReference type="OrthoDB" id="3209367at2759"/>
<feature type="compositionally biased region" description="Polar residues" evidence="1">
    <location>
        <begin position="236"/>
        <end position="245"/>
    </location>
</feature>
<feature type="compositionally biased region" description="Basic residues" evidence="1">
    <location>
        <begin position="528"/>
        <end position="544"/>
    </location>
</feature>
<feature type="compositionally biased region" description="Polar residues" evidence="1">
    <location>
        <begin position="251"/>
        <end position="265"/>
    </location>
</feature>
<dbReference type="Proteomes" id="UP000007148">
    <property type="component" value="Unassembled WGS sequence"/>
</dbReference>
<dbReference type="InParanoid" id="G4TC82"/>
<sequence>MASPPPSSSSKFRAEPFVNMTSSTLDSARSSVSSNSTGGAHARPLGAAVSLVPDAHRRPNRRASTTVLDESTRVPDEPPSPFTTGRLSTSSASGTSHAFSVFQAHTPSFTGRGSVGTISDVQRSSITSTVSSSSRRSSYEGGGGLEKIHTGQGKSKRKPISVQQWGMMNTFKIRPPTALEASGSGPLFPPTPPSVAPHQQYIPYVPEKGSIGPLDPIPPTDERDRPIHFVSEPSIVHQQPLSSPTIPRRTSVVSPNLPPSSTQVPKHTRKRARKEAPLDPIAPSFHHEELPRGDPTEMEGVQVIQSPQTAPVLPTLPSPTTQAPLAPEQPIEASTKSPVIATLPPPPSTTPSAGPSMGLTTQAPPAVSYSTITSSFSYQPTKYDLNERIFTLPDTDPLDRGGQPPKKWNIIHHKSRTLAGGEIALKRWVSQGELATPATRPVGFKPVPLVHLLPMAQGGSMAVVPSGGTTTSTPLANPFVTSGSSLTAQPFLPPAPPVIPASTGVKRVKKVKSEADLGGSEASGVTTPKRKAPGTGVKRTKKVTPAKSKSLFPKKPGQPNLISLSREPSEEGDAEMLDP</sequence>
<feature type="region of interest" description="Disordered" evidence="1">
    <location>
        <begin position="123"/>
        <end position="159"/>
    </location>
</feature>
<reference evidence="2 3" key="1">
    <citation type="journal article" date="2011" name="PLoS Pathog.">
        <title>Endophytic Life Strategies Decoded by Genome and Transcriptome Analyses of the Mutualistic Root Symbiont Piriformospora indica.</title>
        <authorList>
            <person name="Zuccaro A."/>
            <person name="Lahrmann U."/>
            <person name="Guldener U."/>
            <person name="Langen G."/>
            <person name="Pfiffi S."/>
            <person name="Biedenkopf D."/>
            <person name="Wong P."/>
            <person name="Samans B."/>
            <person name="Grimm C."/>
            <person name="Basiewicz M."/>
            <person name="Murat C."/>
            <person name="Martin F."/>
            <person name="Kogel K.H."/>
        </authorList>
    </citation>
    <scope>NUCLEOTIDE SEQUENCE [LARGE SCALE GENOMIC DNA]</scope>
    <source>
        <strain evidence="2 3">DSM 11827</strain>
    </source>
</reference>
<feature type="compositionally biased region" description="Acidic residues" evidence="1">
    <location>
        <begin position="570"/>
        <end position="579"/>
    </location>
</feature>
<comment type="caution">
    <text evidence="2">The sequence shown here is derived from an EMBL/GenBank/DDBJ whole genome shotgun (WGS) entry which is preliminary data.</text>
</comment>
<organism evidence="2 3">
    <name type="scientific">Serendipita indica (strain DSM 11827)</name>
    <name type="common">Root endophyte fungus</name>
    <name type="synonym">Piriformospora indica</name>
    <dbReference type="NCBI Taxonomy" id="1109443"/>
    <lineage>
        <taxon>Eukaryota</taxon>
        <taxon>Fungi</taxon>
        <taxon>Dikarya</taxon>
        <taxon>Basidiomycota</taxon>
        <taxon>Agaricomycotina</taxon>
        <taxon>Agaricomycetes</taxon>
        <taxon>Sebacinales</taxon>
        <taxon>Serendipitaceae</taxon>
        <taxon>Serendipita</taxon>
    </lineage>
</organism>
<dbReference type="HOGENOM" id="CLU_483260_0_0_1"/>
<gene>
    <name evidence="2" type="ORF">PIIN_02791</name>
</gene>